<gene>
    <name evidence="1" type="ORF">ATPR_3072</name>
</gene>
<accession>F7VI73</accession>
<dbReference type="EMBL" id="BABS01000160">
    <property type="protein sequence ID" value="GAA10068.1"/>
    <property type="molecule type" value="Genomic_DNA"/>
</dbReference>
<evidence type="ECO:0000313" key="2">
    <source>
        <dbReference type="Proteomes" id="UP000004319"/>
    </source>
</evidence>
<comment type="caution">
    <text evidence="1">The sequence shown here is derived from an EMBL/GenBank/DDBJ whole genome shotgun (WGS) entry which is preliminary data.</text>
</comment>
<sequence length="43" mass="4820">MPPDTARLNLVYNNKKKGRLLCAADLPPFYNSYPTRPEPAGKT</sequence>
<name>F7VI73_9PROT</name>
<dbReference type="AlphaFoldDB" id="F7VI73"/>
<organism evidence="1 2">
    <name type="scientific">Acetobacter tropicalis NBRC 101654</name>
    <dbReference type="NCBI Taxonomy" id="749388"/>
    <lineage>
        <taxon>Bacteria</taxon>
        <taxon>Pseudomonadati</taxon>
        <taxon>Pseudomonadota</taxon>
        <taxon>Alphaproteobacteria</taxon>
        <taxon>Acetobacterales</taxon>
        <taxon>Acetobacteraceae</taxon>
        <taxon>Acetobacter</taxon>
    </lineage>
</organism>
<reference evidence="1 2" key="1">
    <citation type="journal article" date="2011" name="Biochem. Biophys. Res. Commun.">
        <title>Increased number of Arginine-based salt bridges contributes to the thermotolerance of thermotolerant acetic acid bacteria, Acetobacter tropicalis SKU1100.</title>
        <authorList>
            <person name="Matsutani M."/>
            <person name="Hirakawa H."/>
            <person name="Nishikura M."/>
            <person name="Soemphol W."/>
            <person name="Ali I.A.I."/>
            <person name="Yakushi T."/>
            <person name="Matsushita K."/>
        </authorList>
    </citation>
    <scope>NUCLEOTIDE SEQUENCE [LARGE SCALE GENOMIC DNA]</scope>
    <source>
        <strain evidence="1 2">NBRC 101654</strain>
    </source>
</reference>
<proteinExistence type="predicted"/>
<evidence type="ECO:0000313" key="1">
    <source>
        <dbReference type="EMBL" id="GAA10068.1"/>
    </source>
</evidence>
<protein>
    <submittedName>
        <fullName evidence="1">Uncharacterized protein</fullName>
    </submittedName>
</protein>
<dbReference type="Proteomes" id="UP000004319">
    <property type="component" value="Unassembled WGS sequence"/>
</dbReference>